<keyword evidence="1" id="KW-1185">Reference proteome</keyword>
<dbReference type="PANTHER" id="PTHR20921">
    <property type="entry name" value="TRANSMEMBRANE PROTEIN 222"/>
    <property type="match status" value="1"/>
</dbReference>
<dbReference type="InterPro" id="IPR008496">
    <property type="entry name" value="TMEM222/RTE1"/>
</dbReference>
<sequence length="212" mass="24859">MADDNTDKMLRRETTNVNNNNKNNDNNNGTDVVNLDDYKIDHKRRYYPFTIVWTPVPILSWLFPHMGHLGIGKSDGHVRDFGRPYKILVDSLQFGRPLKYWILDPRLAKGGIKGWDDGIDEAGNLFCKRMNYLFVSNCHSHVSTALNHMEYNGRKDYNEHKLFWMFNKNCHYVSTCTFIRTWLPLTLIVSTITVIVLYTQTNVFEDLWAKIH</sequence>
<name>A0A6P6YMF1_DERPT</name>
<proteinExistence type="predicted"/>
<dbReference type="RefSeq" id="XP_027206001.1">
    <property type="nucleotide sequence ID" value="XM_027350200.1"/>
</dbReference>
<evidence type="ECO:0000313" key="1">
    <source>
        <dbReference type="Proteomes" id="UP000515146"/>
    </source>
</evidence>
<dbReference type="Pfam" id="PF05608">
    <property type="entry name" value="RTE1"/>
    <property type="match status" value="2"/>
</dbReference>
<dbReference type="OrthoDB" id="267284at2759"/>
<dbReference type="AlphaFoldDB" id="A0A6P6YMF1"/>
<accession>A0A6P6YMF1</accession>
<dbReference type="KEGG" id="dpte:113799553"/>
<gene>
    <name evidence="2 3 4" type="primary">LOC113799553</name>
</gene>
<organism evidence="1 3">
    <name type="scientific">Dermatophagoides pteronyssinus</name>
    <name type="common">European house dust mite</name>
    <dbReference type="NCBI Taxonomy" id="6956"/>
    <lineage>
        <taxon>Eukaryota</taxon>
        <taxon>Metazoa</taxon>
        <taxon>Ecdysozoa</taxon>
        <taxon>Arthropoda</taxon>
        <taxon>Chelicerata</taxon>
        <taxon>Arachnida</taxon>
        <taxon>Acari</taxon>
        <taxon>Acariformes</taxon>
        <taxon>Sarcoptiformes</taxon>
        <taxon>Astigmata</taxon>
        <taxon>Psoroptidia</taxon>
        <taxon>Analgoidea</taxon>
        <taxon>Pyroglyphidae</taxon>
        <taxon>Dermatophagoidinae</taxon>
        <taxon>Dermatophagoides</taxon>
    </lineage>
</organism>
<dbReference type="OMA" id="NTHCHIS"/>
<dbReference type="Proteomes" id="UP000515146">
    <property type="component" value="Unplaced"/>
</dbReference>
<dbReference type="PANTHER" id="PTHR20921:SF0">
    <property type="entry name" value="TRANSMEMBRANE PROTEIN 222"/>
    <property type="match status" value="1"/>
</dbReference>
<reference evidence="2 3" key="1">
    <citation type="submission" date="2025-08" db="UniProtKB">
        <authorList>
            <consortium name="RefSeq"/>
        </authorList>
    </citation>
    <scope>IDENTIFICATION</scope>
    <source>
        <strain evidence="2 3">Airmid</strain>
    </source>
</reference>
<dbReference type="RefSeq" id="XP_027206002.1">
    <property type="nucleotide sequence ID" value="XM_027350201.1"/>
</dbReference>
<evidence type="ECO:0000313" key="4">
    <source>
        <dbReference type="RefSeq" id="XP_027206002.1"/>
    </source>
</evidence>
<evidence type="ECO:0000313" key="3">
    <source>
        <dbReference type="RefSeq" id="XP_027206001.1"/>
    </source>
</evidence>
<dbReference type="RefSeq" id="XP_027206000.1">
    <property type="nucleotide sequence ID" value="XM_027350199.1"/>
</dbReference>
<evidence type="ECO:0000313" key="2">
    <source>
        <dbReference type="RefSeq" id="XP_027206000.1"/>
    </source>
</evidence>
<protein>
    <submittedName>
        <fullName evidence="2 3">Transmembrane protein 222-like</fullName>
    </submittedName>
</protein>